<dbReference type="WBParaSite" id="ACAC_0000311001-mRNA-1">
    <property type="protein sequence ID" value="ACAC_0000311001-mRNA-1"/>
    <property type="gene ID" value="ACAC_0000311001"/>
</dbReference>
<name>A0A0K0CZG1_ANGCA</name>
<accession>A0A0K0CZG1</accession>
<dbReference type="AlphaFoldDB" id="A0A0K0CZG1"/>
<sequence length="113" mass="13019">MQSGCRPYDYPLIIVCVSRDNGFAIRHVLDNIIPTAAGWIIRRKANYYQRIVISTTTILYQRPSPDEHASFVRCSTEEDPSQYDDEKATTRKRTTVDHRLESSAVMKTKTSKH</sequence>
<keyword evidence="2" id="KW-1185">Reference proteome</keyword>
<evidence type="ECO:0000313" key="2">
    <source>
        <dbReference type="Proteomes" id="UP000035642"/>
    </source>
</evidence>
<feature type="compositionally biased region" description="Basic and acidic residues" evidence="1">
    <location>
        <begin position="84"/>
        <end position="101"/>
    </location>
</feature>
<proteinExistence type="predicted"/>
<evidence type="ECO:0000313" key="3">
    <source>
        <dbReference type="WBParaSite" id="ACAC_0000311001-mRNA-1"/>
    </source>
</evidence>
<reference evidence="3" key="2">
    <citation type="submission" date="2017-02" db="UniProtKB">
        <authorList>
            <consortium name="WormBaseParasite"/>
        </authorList>
    </citation>
    <scope>IDENTIFICATION</scope>
</reference>
<reference evidence="2" key="1">
    <citation type="submission" date="2012-09" db="EMBL/GenBank/DDBJ databases">
        <authorList>
            <person name="Martin A.A."/>
        </authorList>
    </citation>
    <scope>NUCLEOTIDE SEQUENCE</scope>
</reference>
<evidence type="ECO:0000256" key="1">
    <source>
        <dbReference type="SAM" id="MobiDB-lite"/>
    </source>
</evidence>
<protein>
    <submittedName>
        <fullName evidence="3">Uncharacterized protein</fullName>
    </submittedName>
</protein>
<organism evidence="2 3">
    <name type="scientific">Angiostrongylus cantonensis</name>
    <name type="common">Rat lungworm</name>
    <dbReference type="NCBI Taxonomy" id="6313"/>
    <lineage>
        <taxon>Eukaryota</taxon>
        <taxon>Metazoa</taxon>
        <taxon>Ecdysozoa</taxon>
        <taxon>Nematoda</taxon>
        <taxon>Chromadorea</taxon>
        <taxon>Rhabditida</taxon>
        <taxon>Rhabditina</taxon>
        <taxon>Rhabditomorpha</taxon>
        <taxon>Strongyloidea</taxon>
        <taxon>Metastrongylidae</taxon>
        <taxon>Angiostrongylus</taxon>
    </lineage>
</organism>
<dbReference type="Proteomes" id="UP000035642">
    <property type="component" value="Unassembled WGS sequence"/>
</dbReference>
<feature type="region of interest" description="Disordered" evidence="1">
    <location>
        <begin position="73"/>
        <end position="113"/>
    </location>
</feature>